<evidence type="ECO:0000313" key="4">
    <source>
        <dbReference type="Proteomes" id="UP000265882"/>
    </source>
</evidence>
<evidence type="ECO:0000313" key="3">
    <source>
        <dbReference type="EMBL" id="RJP14036.1"/>
    </source>
</evidence>
<evidence type="ECO:0000256" key="2">
    <source>
        <dbReference type="HAMAP-Rule" id="MF_01074"/>
    </source>
</evidence>
<protein>
    <recommendedName>
        <fullName evidence="2">Putative nickel insertion protein</fullName>
    </recommendedName>
</protein>
<keyword evidence="1 2" id="KW-0533">Nickel</keyword>
<name>A0A3A4N6W8_ABYX5</name>
<dbReference type="PANTHER" id="PTHR36566:SF1">
    <property type="entry name" value="PYRIDINIUM-3,5-BISTHIOCARBOXYLIC ACID MONONUCLEOTIDE NICKEL INSERTION PROTEIN"/>
    <property type="match status" value="1"/>
</dbReference>
<accession>A0A3A4N6W8</accession>
<keyword evidence="2" id="KW-0456">Lyase</keyword>
<gene>
    <name evidence="3" type="primary">larC</name>
    <name evidence="3" type="ORF">C4520_22045</name>
</gene>
<dbReference type="HAMAP" id="MF_01074">
    <property type="entry name" value="LarC"/>
    <property type="match status" value="1"/>
</dbReference>
<dbReference type="PANTHER" id="PTHR36566">
    <property type="entry name" value="NICKEL INSERTION PROTEIN-RELATED"/>
    <property type="match status" value="1"/>
</dbReference>
<dbReference type="Gene3D" id="3.10.20.300">
    <property type="entry name" value="mk0293 like domain"/>
    <property type="match status" value="1"/>
</dbReference>
<dbReference type="GO" id="GO:0016829">
    <property type="term" value="F:lyase activity"/>
    <property type="evidence" value="ECO:0007669"/>
    <property type="project" value="UniProtKB-UniRule"/>
</dbReference>
<organism evidence="3 4">
    <name type="scientific">Abyssobacteria bacterium (strain SURF_5)</name>
    <dbReference type="NCBI Taxonomy" id="2093360"/>
    <lineage>
        <taxon>Bacteria</taxon>
        <taxon>Pseudomonadati</taxon>
        <taxon>Candidatus Hydrogenedentota</taxon>
        <taxon>Candidatus Abyssobacteria</taxon>
    </lineage>
</organism>
<comment type="caution">
    <text evidence="3">The sequence shown here is derived from an EMBL/GenBank/DDBJ whole genome shotgun (WGS) entry which is preliminary data.</text>
</comment>
<dbReference type="NCBIfam" id="TIGR00299">
    <property type="entry name" value="nickel pincer cofactor biosynthesis protein LarC"/>
    <property type="match status" value="1"/>
</dbReference>
<dbReference type="Proteomes" id="UP000265882">
    <property type="component" value="Unassembled WGS sequence"/>
</dbReference>
<dbReference type="AlphaFoldDB" id="A0A3A4N6W8"/>
<dbReference type="Gene3D" id="3.30.70.1380">
    <property type="entry name" value="Transcriptional regulatory protein pf0864 domain like"/>
    <property type="match status" value="1"/>
</dbReference>
<reference evidence="3 4" key="1">
    <citation type="journal article" date="2017" name="ISME J.">
        <title>Energy and carbon metabolisms in a deep terrestrial subsurface fluid microbial community.</title>
        <authorList>
            <person name="Momper L."/>
            <person name="Jungbluth S.P."/>
            <person name="Lee M.D."/>
            <person name="Amend J.P."/>
        </authorList>
    </citation>
    <scope>NUCLEOTIDE SEQUENCE [LARGE SCALE GENOMIC DNA]</scope>
    <source>
        <strain evidence="3">SURF_5</strain>
    </source>
</reference>
<dbReference type="InterPro" id="IPR002822">
    <property type="entry name" value="Ni_insertion"/>
</dbReference>
<comment type="similarity">
    <text evidence="2">Belongs to the LarC family.</text>
</comment>
<sequence>MRRCLYLDCFSGVSGDMILGSLIDAGLELDALREGLRLVPLEGYHLHAEKTMRRHLSATNFFVHVDEERPGERGLHQIQSLLDRSSLAEPIVEKAKRIFSFLAETEAALHATTPDKIHFHEVGAIDAIVDVVGTLIALDKLGIQEVQASPVNVGGGFVECRHGVLPVPAPATMKLLEGIPIYSRGPQAELATPTGAVLLRSLASGFGPIPPQTVLAQGYGAGKNDFPDWPNLLRALIAEPADAYAADDIVVMNTTIDDMNPENFEYLMERLFENGALEVYLSGTQSKKTRPGTLLTILCEPSRTAAMAEIIFSESTTFGIRYHREARLKLHRRVIEVETEWGKVRVKIGTGQERTLSVSPEFEDCKALARNRNIPLKAVYDAAKYAARRDLGDLA</sequence>
<dbReference type="EMBL" id="QZKU01000145">
    <property type="protein sequence ID" value="RJP14036.1"/>
    <property type="molecule type" value="Genomic_DNA"/>
</dbReference>
<dbReference type="Pfam" id="PF01969">
    <property type="entry name" value="Ni_insertion"/>
    <property type="match status" value="1"/>
</dbReference>
<evidence type="ECO:0000256" key="1">
    <source>
        <dbReference type="ARBA" id="ARBA00022596"/>
    </source>
</evidence>
<dbReference type="GO" id="GO:0016151">
    <property type="term" value="F:nickel cation binding"/>
    <property type="evidence" value="ECO:0007669"/>
    <property type="project" value="UniProtKB-UniRule"/>
</dbReference>
<proteinExistence type="inferred from homology"/>